<dbReference type="eggNOG" id="ENOG5033SQY">
    <property type="taxonomic scope" value="Bacteria"/>
</dbReference>
<gene>
    <name evidence="2" type="ORF">BMERY_1939</name>
</gene>
<dbReference type="OrthoDB" id="2088281at2"/>
<comment type="caution">
    <text evidence="2">The sequence shown here is derived from an EMBL/GenBank/DDBJ whole genome shotgun (WGS) entry which is preliminary data.</text>
</comment>
<evidence type="ECO:0000256" key="1">
    <source>
        <dbReference type="SAM" id="MobiDB-lite"/>
    </source>
</evidence>
<dbReference type="AlphaFoldDB" id="A0A087BBT8"/>
<sequence length="144" mass="16007">MLPGSRETLFSAIRENPWIAEKADVCRIHEAVGPKGLKKLLHDRCETGDCAVLDDVAFAKQSAGELWLALKRDGDTWHGFESMPAARIAEEDPARFDALVESMRYATPEQCRRLQYRPLSDRSESARAAADRGGEARPLPGEAR</sequence>
<dbReference type="EMBL" id="JGZC01000011">
    <property type="protein sequence ID" value="KFI68488.1"/>
    <property type="molecule type" value="Genomic_DNA"/>
</dbReference>
<reference evidence="2 3" key="1">
    <citation type="submission" date="2014-03" db="EMBL/GenBank/DDBJ databases">
        <title>Genomics of Bifidobacteria.</title>
        <authorList>
            <person name="Ventura M."/>
            <person name="Milani C."/>
            <person name="Lugli G.A."/>
        </authorList>
    </citation>
    <scope>NUCLEOTIDE SEQUENCE [LARGE SCALE GENOMIC DNA]</scope>
    <source>
        <strain evidence="2 3">LMG 11341</strain>
    </source>
</reference>
<dbReference type="Proteomes" id="UP000029060">
    <property type="component" value="Unassembled WGS sequence"/>
</dbReference>
<dbReference type="RefSeq" id="WP_051915306.1">
    <property type="nucleotide sequence ID" value="NZ_JGZC01000011.1"/>
</dbReference>
<feature type="compositionally biased region" description="Basic and acidic residues" evidence="1">
    <location>
        <begin position="119"/>
        <end position="135"/>
    </location>
</feature>
<keyword evidence="3" id="KW-1185">Reference proteome</keyword>
<evidence type="ECO:0000313" key="2">
    <source>
        <dbReference type="EMBL" id="KFI68488.1"/>
    </source>
</evidence>
<name>A0A087BBT8_9BIFI</name>
<dbReference type="STRING" id="78345.BMERY_1939"/>
<organism evidence="2 3">
    <name type="scientific">Bifidobacterium merycicum</name>
    <dbReference type="NCBI Taxonomy" id="78345"/>
    <lineage>
        <taxon>Bacteria</taxon>
        <taxon>Bacillati</taxon>
        <taxon>Actinomycetota</taxon>
        <taxon>Actinomycetes</taxon>
        <taxon>Bifidobacteriales</taxon>
        <taxon>Bifidobacteriaceae</taxon>
        <taxon>Bifidobacterium</taxon>
    </lineage>
</organism>
<evidence type="ECO:0000313" key="3">
    <source>
        <dbReference type="Proteomes" id="UP000029060"/>
    </source>
</evidence>
<protein>
    <submittedName>
        <fullName evidence="2">Uncharacterized protein</fullName>
    </submittedName>
</protein>
<accession>A0A087BBT8</accession>
<proteinExistence type="predicted"/>
<feature type="region of interest" description="Disordered" evidence="1">
    <location>
        <begin position="115"/>
        <end position="144"/>
    </location>
</feature>